<dbReference type="SUPFAM" id="SSF51556">
    <property type="entry name" value="Metallo-dependent hydrolases"/>
    <property type="match status" value="1"/>
</dbReference>
<dbReference type="Proteomes" id="UP000596742">
    <property type="component" value="Unassembled WGS sequence"/>
</dbReference>
<evidence type="ECO:0008006" key="4">
    <source>
        <dbReference type="Google" id="ProtNLM"/>
    </source>
</evidence>
<accession>A0A8B6HK52</accession>
<dbReference type="Pfam" id="PF01026">
    <property type="entry name" value="TatD_DNase"/>
    <property type="match status" value="1"/>
</dbReference>
<proteinExistence type="inferred from homology"/>
<evidence type="ECO:0000313" key="2">
    <source>
        <dbReference type="EMBL" id="VDI80229.1"/>
    </source>
</evidence>
<evidence type="ECO:0000256" key="1">
    <source>
        <dbReference type="ARBA" id="ARBA00009275"/>
    </source>
</evidence>
<keyword evidence="3" id="KW-1185">Reference proteome</keyword>
<dbReference type="GO" id="GO:0016788">
    <property type="term" value="F:hydrolase activity, acting on ester bonds"/>
    <property type="evidence" value="ECO:0007669"/>
    <property type="project" value="InterPro"/>
</dbReference>
<dbReference type="PANTHER" id="PTHR46363:SF1">
    <property type="entry name" value="DEOXYRIBONUCLEASE TATDN2-RELATED"/>
    <property type="match status" value="1"/>
</dbReference>
<gene>
    <name evidence="2" type="ORF">MGAL_10B029184</name>
</gene>
<comment type="caution">
    <text evidence="2">The sequence shown here is derived from an EMBL/GenBank/DDBJ whole genome shotgun (WGS) entry which is preliminary data.</text>
</comment>
<dbReference type="InterPro" id="IPR032466">
    <property type="entry name" value="Metal_Hydrolase"/>
</dbReference>
<dbReference type="AlphaFoldDB" id="A0A8B6HK52"/>
<evidence type="ECO:0000313" key="3">
    <source>
        <dbReference type="Proteomes" id="UP000596742"/>
    </source>
</evidence>
<name>A0A8B6HK52_MYTGA</name>
<comment type="similarity">
    <text evidence="1">Belongs to the metallo-dependent hydrolases superfamily. TatD-type hydrolase family.</text>
</comment>
<sequence>NTYFGFTHLITKFNQQQIQALRYIPVNRLLAETDAPYMPPRGIRINTPIYVGEVVEKLTTL</sequence>
<protein>
    <recommendedName>
        <fullName evidence="4">Hydrolase TatD</fullName>
    </recommendedName>
</protein>
<feature type="non-terminal residue" evidence="2">
    <location>
        <position position="61"/>
    </location>
</feature>
<dbReference type="InterPro" id="IPR001130">
    <property type="entry name" value="TatD-like"/>
</dbReference>
<reference evidence="2" key="1">
    <citation type="submission" date="2018-11" db="EMBL/GenBank/DDBJ databases">
        <authorList>
            <person name="Alioto T."/>
            <person name="Alioto T."/>
        </authorList>
    </citation>
    <scope>NUCLEOTIDE SEQUENCE</scope>
</reference>
<dbReference type="Gene3D" id="3.20.20.140">
    <property type="entry name" value="Metal-dependent hydrolases"/>
    <property type="match status" value="1"/>
</dbReference>
<dbReference type="EMBL" id="UYJE01010159">
    <property type="protein sequence ID" value="VDI80229.1"/>
    <property type="molecule type" value="Genomic_DNA"/>
</dbReference>
<organism evidence="2 3">
    <name type="scientific">Mytilus galloprovincialis</name>
    <name type="common">Mediterranean mussel</name>
    <dbReference type="NCBI Taxonomy" id="29158"/>
    <lineage>
        <taxon>Eukaryota</taxon>
        <taxon>Metazoa</taxon>
        <taxon>Spiralia</taxon>
        <taxon>Lophotrochozoa</taxon>
        <taxon>Mollusca</taxon>
        <taxon>Bivalvia</taxon>
        <taxon>Autobranchia</taxon>
        <taxon>Pteriomorphia</taxon>
        <taxon>Mytilida</taxon>
        <taxon>Mytiloidea</taxon>
        <taxon>Mytilidae</taxon>
        <taxon>Mytilinae</taxon>
        <taxon>Mytilus</taxon>
    </lineage>
</organism>
<dbReference type="PANTHER" id="PTHR46363">
    <property type="entry name" value="DEOXYRIBONUCLEASE TATDN2-RELATED"/>
    <property type="match status" value="1"/>
</dbReference>
<feature type="non-terminal residue" evidence="2">
    <location>
        <position position="1"/>
    </location>
</feature>
<dbReference type="OrthoDB" id="6156574at2759"/>